<dbReference type="GO" id="GO:0016301">
    <property type="term" value="F:kinase activity"/>
    <property type="evidence" value="ECO:0007669"/>
    <property type="project" value="UniProtKB-KW"/>
</dbReference>
<evidence type="ECO:0000259" key="5">
    <source>
        <dbReference type="SMART" id="SM00470"/>
    </source>
</evidence>
<evidence type="ECO:0000256" key="2">
    <source>
        <dbReference type="ARBA" id="ARBA00022741"/>
    </source>
</evidence>
<dbReference type="EMBL" id="CP022657">
    <property type="protein sequence ID" value="ASS74004.1"/>
    <property type="molecule type" value="Genomic_DNA"/>
</dbReference>
<sequence>MNDILGNLQLVDASDILLHETHEDVRLASLCQSLEQDGVLRNPPIAVQTQGGQYLIIDGAHRTQAMQMLGYDKILIQVVDRNRISIGCWEHVVPLGEWWNSLREDPLFRWETELSSEQPIAEFLEADGTRRWLYPIDDVRHLMQRLALWHRVTQAYATTVTVNRQPLGWGGLPPANTVLVRFERCTLEELETVVAAGEVMPSGVTRFEIDDRLLNVCVPLQYLKEIGGSNALHQFLDDKRNKLRYYSKSVYFCE</sequence>
<dbReference type="OrthoDB" id="2380647at2"/>
<evidence type="ECO:0000313" key="6">
    <source>
        <dbReference type="EMBL" id="ASS74004.1"/>
    </source>
</evidence>
<dbReference type="Gene3D" id="3.90.1530.10">
    <property type="entry name" value="Conserved hypothetical protein from pyrococcus furiosus pfu- 392566-001, ParB domain"/>
    <property type="match status" value="1"/>
</dbReference>
<dbReference type="SUPFAM" id="SSF110849">
    <property type="entry name" value="ParB/Sulfiredoxin"/>
    <property type="match status" value="1"/>
</dbReference>
<accession>A0A223CXY0</accession>
<evidence type="ECO:0000256" key="1">
    <source>
        <dbReference type="ARBA" id="ARBA00022679"/>
    </source>
</evidence>
<dbReference type="GO" id="GO:0005524">
    <property type="term" value="F:ATP binding"/>
    <property type="evidence" value="ECO:0007669"/>
    <property type="project" value="UniProtKB-KW"/>
</dbReference>
<keyword evidence="3" id="KW-0418">Kinase</keyword>
<dbReference type="InterPro" id="IPR003115">
    <property type="entry name" value="ParB_N"/>
</dbReference>
<dbReference type="RefSeq" id="WP_094235263.1">
    <property type="nucleotide sequence ID" value="NZ_CP022657.1"/>
</dbReference>
<dbReference type="SMART" id="SM00470">
    <property type="entry name" value="ParB"/>
    <property type="match status" value="1"/>
</dbReference>
<name>A0A223CXY0_9BACL</name>
<gene>
    <name evidence="6" type="ORF">CIG75_02750</name>
</gene>
<dbReference type="InterPro" id="IPR016999">
    <property type="entry name" value="SbnI-like"/>
</dbReference>
<dbReference type="Pfam" id="PF02195">
    <property type="entry name" value="ParB_N"/>
    <property type="match status" value="1"/>
</dbReference>
<protein>
    <recommendedName>
        <fullName evidence="5">ParB-like N-terminal domain-containing protein</fullName>
    </recommendedName>
</protein>
<evidence type="ECO:0000256" key="4">
    <source>
        <dbReference type="ARBA" id="ARBA00022840"/>
    </source>
</evidence>
<evidence type="ECO:0000313" key="7">
    <source>
        <dbReference type="Proteomes" id="UP000214688"/>
    </source>
</evidence>
<dbReference type="Gene3D" id="3.30.1760.10">
    <property type="entry name" value="Conserved hypothetical protein from pyrococcus furiosus pfu- 392566-001, domain 2"/>
    <property type="match status" value="1"/>
</dbReference>
<dbReference type="InterPro" id="IPR023098">
    <property type="entry name" value="SerK/SbnI_C"/>
</dbReference>
<dbReference type="PIRSF" id="PIRSF032543">
    <property type="entry name" value="UCP032543_ParB-like"/>
    <property type="match status" value="1"/>
</dbReference>
<evidence type="ECO:0000256" key="3">
    <source>
        <dbReference type="ARBA" id="ARBA00022777"/>
    </source>
</evidence>
<reference evidence="6 7" key="1">
    <citation type="journal article" date="2015" name="Int. J. Syst. Evol. Microbiol.">
        <title>Tumebacillus algifaecis sp. nov., isolated from decomposing algal scum.</title>
        <authorList>
            <person name="Wu Y.F."/>
            <person name="Zhang B."/>
            <person name="Xing P."/>
            <person name="Wu Q.L."/>
            <person name="Liu S.J."/>
        </authorList>
    </citation>
    <scope>NUCLEOTIDE SEQUENCE [LARGE SCALE GENOMIC DNA]</scope>
    <source>
        <strain evidence="6 7">THMBR28</strain>
    </source>
</reference>
<feature type="domain" description="ParB-like N-terminal" evidence="5">
    <location>
        <begin position="9"/>
        <end position="92"/>
    </location>
</feature>
<keyword evidence="1" id="KW-0808">Transferase</keyword>
<keyword evidence="4" id="KW-0067">ATP-binding</keyword>
<keyword evidence="2" id="KW-0547">Nucleotide-binding</keyword>
<organism evidence="6 7">
    <name type="scientific">Tumebacillus algifaecis</name>
    <dbReference type="NCBI Taxonomy" id="1214604"/>
    <lineage>
        <taxon>Bacteria</taxon>
        <taxon>Bacillati</taxon>
        <taxon>Bacillota</taxon>
        <taxon>Bacilli</taxon>
        <taxon>Bacillales</taxon>
        <taxon>Alicyclobacillaceae</taxon>
        <taxon>Tumebacillus</taxon>
    </lineage>
</organism>
<dbReference type="CDD" id="cd16388">
    <property type="entry name" value="SbnI_like_N"/>
    <property type="match status" value="1"/>
</dbReference>
<dbReference type="InterPro" id="IPR037953">
    <property type="entry name" value="SbnI-like_N"/>
</dbReference>
<proteinExistence type="predicted"/>
<dbReference type="Proteomes" id="UP000214688">
    <property type="component" value="Chromosome"/>
</dbReference>
<keyword evidence="7" id="KW-1185">Reference proteome</keyword>
<dbReference type="AlphaFoldDB" id="A0A223CXY0"/>
<dbReference type="KEGG" id="tab:CIG75_02750"/>
<dbReference type="InterPro" id="IPR036086">
    <property type="entry name" value="ParB/Sulfiredoxin_sf"/>
</dbReference>